<accession>A0A2T4A2N2</accession>
<dbReference type="AlphaFoldDB" id="A0A2T4A2N2"/>
<proteinExistence type="predicted"/>
<evidence type="ECO:0000313" key="4">
    <source>
        <dbReference type="EMBL" id="PTB51320.1"/>
    </source>
</evidence>
<dbReference type="InterPro" id="IPR002110">
    <property type="entry name" value="Ankyrin_rpt"/>
</dbReference>
<organism evidence="4 5">
    <name type="scientific">Trichoderma harzianum CBS 226.95</name>
    <dbReference type="NCBI Taxonomy" id="983964"/>
    <lineage>
        <taxon>Eukaryota</taxon>
        <taxon>Fungi</taxon>
        <taxon>Dikarya</taxon>
        <taxon>Ascomycota</taxon>
        <taxon>Pezizomycotina</taxon>
        <taxon>Sordariomycetes</taxon>
        <taxon>Hypocreomycetidae</taxon>
        <taxon>Hypocreales</taxon>
        <taxon>Hypocreaceae</taxon>
        <taxon>Trichoderma</taxon>
    </lineage>
</organism>
<dbReference type="PROSITE" id="PS50297">
    <property type="entry name" value="ANK_REP_REGION"/>
    <property type="match status" value="3"/>
</dbReference>
<evidence type="ECO:0000256" key="1">
    <source>
        <dbReference type="ARBA" id="ARBA00022737"/>
    </source>
</evidence>
<feature type="repeat" description="ANK" evidence="3">
    <location>
        <begin position="354"/>
        <end position="376"/>
    </location>
</feature>
<dbReference type="EMBL" id="KZ679686">
    <property type="protein sequence ID" value="PTB51320.1"/>
    <property type="molecule type" value="Genomic_DNA"/>
</dbReference>
<dbReference type="InterPro" id="IPR036770">
    <property type="entry name" value="Ankyrin_rpt-contain_sf"/>
</dbReference>
<protein>
    <submittedName>
        <fullName evidence="4">Uncharacterized protein</fullName>
    </submittedName>
</protein>
<feature type="repeat" description="ANK" evidence="3">
    <location>
        <begin position="255"/>
        <end position="287"/>
    </location>
</feature>
<evidence type="ECO:0000313" key="5">
    <source>
        <dbReference type="Proteomes" id="UP000241690"/>
    </source>
</evidence>
<dbReference type="Gene3D" id="1.25.40.20">
    <property type="entry name" value="Ankyrin repeat-containing domain"/>
    <property type="match status" value="2"/>
</dbReference>
<evidence type="ECO:0000256" key="2">
    <source>
        <dbReference type="ARBA" id="ARBA00023043"/>
    </source>
</evidence>
<gene>
    <name evidence="4" type="ORF">M431DRAFT_35738</name>
</gene>
<dbReference type="Proteomes" id="UP000241690">
    <property type="component" value="Unassembled WGS sequence"/>
</dbReference>
<dbReference type="GeneID" id="36623088"/>
<evidence type="ECO:0000256" key="3">
    <source>
        <dbReference type="PROSITE-ProRule" id="PRU00023"/>
    </source>
</evidence>
<feature type="non-terminal residue" evidence="4">
    <location>
        <position position="376"/>
    </location>
</feature>
<dbReference type="RefSeq" id="XP_024770997.1">
    <property type="nucleotide sequence ID" value="XM_024914523.1"/>
</dbReference>
<dbReference type="Pfam" id="PF13637">
    <property type="entry name" value="Ank_4"/>
    <property type="match status" value="1"/>
</dbReference>
<dbReference type="SUPFAM" id="SSF48403">
    <property type="entry name" value="Ankyrin repeat"/>
    <property type="match status" value="1"/>
</dbReference>
<feature type="non-terminal residue" evidence="4">
    <location>
        <position position="1"/>
    </location>
</feature>
<dbReference type="SMART" id="SM00248">
    <property type="entry name" value="ANK"/>
    <property type="match status" value="5"/>
</dbReference>
<dbReference type="PROSITE" id="PS50088">
    <property type="entry name" value="ANK_REPEAT"/>
    <property type="match status" value="3"/>
</dbReference>
<dbReference type="STRING" id="983964.A0A2T4A2N2"/>
<dbReference type="PANTHER" id="PTHR24198:SF165">
    <property type="entry name" value="ANKYRIN REPEAT-CONTAINING PROTEIN-RELATED"/>
    <property type="match status" value="1"/>
</dbReference>
<reference evidence="4 5" key="1">
    <citation type="submission" date="2016-07" db="EMBL/GenBank/DDBJ databases">
        <title>Multiple horizontal gene transfer events from other fungi enriched the ability of initially mycotrophic Trichoderma (Ascomycota) to feed on dead plant biomass.</title>
        <authorList>
            <consortium name="DOE Joint Genome Institute"/>
            <person name="Aerts A."/>
            <person name="Atanasova L."/>
            <person name="Chenthamara K."/>
            <person name="Zhang J."/>
            <person name="Grujic M."/>
            <person name="Henrissat B."/>
            <person name="Kuo A."/>
            <person name="Salamov A."/>
            <person name="Lipzen A."/>
            <person name="Labutti K."/>
            <person name="Barry K."/>
            <person name="Miao Y."/>
            <person name="Rahimi M.J."/>
            <person name="Shen Q."/>
            <person name="Grigoriev I.V."/>
            <person name="Kubicek C.P."/>
            <person name="Druzhinina I.S."/>
        </authorList>
    </citation>
    <scope>NUCLEOTIDE SEQUENCE [LARGE SCALE GENOMIC DNA]</scope>
    <source>
        <strain evidence="4 5">CBS 226.95</strain>
    </source>
</reference>
<sequence length="376" mass="42991">ISVRGYHRPRHDADFKSEDRLRENIRDTCGLLVMIIHSRVYLLHQTAKEFLVRNNELLSTDYINPNLQWKHILLPHKSHKMLAEICIFCLLLSDDFYRSLLEDLESQPTNNRILFDYSANYWAMHLRESHTKISESMAKSIMRICDVNSTICMDWLSIFWEKKSNTNLPSKLTTLMVVSYFGLDAMVKMILSNMGNDKELNAQDGTYERSALSWAAGNGFDDVVKLLARGRRSWRRKFTLLLLGNVSEINSIDASGRTPLFHAIWHGNAAVVETLIKAGARLEVTDNIGGTPLFYAMSYRREAIVKLLLKHGATPRSGDKMSTKLFFSAVEKGDLQVVQLFIDSGFDIESREGHNMTPLLLAIEMGYRDIIQVLLD</sequence>
<keyword evidence="2 3" id="KW-0040">ANK repeat</keyword>
<name>A0A2T4A2N2_TRIHA</name>
<feature type="repeat" description="ANK" evidence="3">
    <location>
        <begin position="288"/>
        <end position="320"/>
    </location>
</feature>
<keyword evidence="5" id="KW-1185">Reference proteome</keyword>
<dbReference type="PANTHER" id="PTHR24198">
    <property type="entry name" value="ANKYRIN REPEAT AND PROTEIN KINASE DOMAIN-CONTAINING PROTEIN"/>
    <property type="match status" value="1"/>
</dbReference>
<keyword evidence="1" id="KW-0677">Repeat</keyword>
<dbReference type="Pfam" id="PF12796">
    <property type="entry name" value="Ank_2"/>
    <property type="match status" value="1"/>
</dbReference>